<evidence type="ECO:0000313" key="16">
    <source>
        <dbReference type="Proteomes" id="UP000077755"/>
    </source>
</evidence>
<dbReference type="GO" id="GO:0004714">
    <property type="term" value="F:transmembrane receptor protein tyrosine kinase activity"/>
    <property type="evidence" value="ECO:0007669"/>
    <property type="project" value="InterPro"/>
</dbReference>
<evidence type="ECO:0000256" key="10">
    <source>
        <dbReference type="ARBA" id="ARBA00023136"/>
    </source>
</evidence>
<evidence type="ECO:0000256" key="4">
    <source>
        <dbReference type="ARBA" id="ARBA00022692"/>
    </source>
</evidence>
<reference evidence="15" key="1">
    <citation type="journal article" date="2016" name="Nat. Genet.">
        <title>A high-quality carrot genome assembly provides new insights into carotenoid accumulation and asterid genome evolution.</title>
        <authorList>
            <person name="Iorizzo M."/>
            <person name="Ellison S."/>
            <person name="Senalik D."/>
            <person name="Zeng P."/>
            <person name="Satapoomin P."/>
            <person name="Huang J."/>
            <person name="Bowman M."/>
            <person name="Iovene M."/>
            <person name="Sanseverino W."/>
            <person name="Cavagnaro P."/>
            <person name="Yildiz M."/>
            <person name="Macko-Podgorni A."/>
            <person name="Moranska E."/>
            <person name="Grzebelus E."/>
            <person name="Grzebelus D."/>
            <person name="Ashrafi H."/>
            <person name="Zheng Z."/>
            <person name="Cheng S."/>
            <person name="Spooner D."/>
            <person name="Van Deynze A."/>
            <person name="Simon P."/>
        </authorList>
    </citation>
    <scope>NUCLEOTIDE SEQUENCE</scope>
    <source>
        <tissue evidence="15">Leaf</tissue>
    </source>
</reference>
<evidence type="ECO:0000256" key="13">
    <source>
        <dbReference type="PIRSR" id="PIRSR000615-3"/>
    </source>
</evidence>
<keyword evidence="10" id="KW-0472">Membrane</keyword>
<dbReference type="InterPro" id="IPR045272">
    <property type="entry name" value="ANXUR1/2-like"/>
</dbReference>
<feature type="active site" description="Proton acceptor" evidence="12">
    <location>
        <position position="86"/>
    </location>
</feature>
<evidence type="ECO:0000256" key="11">
    <source>
        <dbReference type="ARBA" id="ARBA00023180"/>
    </source>
</evidence>
<comment type="subcellular location">
    <subcellularLocation>
        <location evidence="1">Membrane</location>
        <topology evidence="1">Single-pass type I membrane protein</topology>
    </subcellularLocation>
</comment>
<keyword evidence="5" id="KW-0732">Signal</keyword>
<dbReference type="InterPro" id="IPR008271">
    <property type="entry name" value="Ser/Thr_kinase_AS"/>
</dbReference>
<dbReference type="PANTHER" id="PTHR27003">
    <property type="entry name" value="OS07G0166700 PROTEIN"/>
    <property type="match status" value="1"/>
</dbReference>
<feature type="binding site" evidence="13">
    <location>
        <position position="104"/>
    </location>
    <ligand>
        <name>Mg(2+)</name>
        <dbReference type="ChEBI" id="CHEBI:18420"/>
    </ligand>
</feature>
<dbReference type="PROSITE" id="PS00108">
    <property type="entry name" value="PROTEIN_KINASE_ST"/>
    <property type="match status" value="1"/>
</dbReference>
<keyword evidence="3" id="KW-0808">Transferase</keyword>
<keyword evidence="9" id="KW-1133">Transmembrane helix</keyword>
<dbReference type="Pfam" id="PF07714">
    <property type="entry name" value="PK_Tyr_Ser-Thr"/>
    <property type="match status" value="1"/>
</dbReference>
<dbReference type="PROSITE" id="PS50011">
    <property type="entry name" value="PROTEIN_KINASE_DOM"/>
    <property type="match status" value="1"/>
</dbReference>
<evidence type="ECO:0000256" key="9">
    <source>
        <dbReference type="ARBA" id="ARBA00022989"/>
    </source>
</evidence>
<keyword evidence="7" id="KW-0418">Kinase</keyword>
<name>A0AAF0XXB6_DAUCS</name>
<dbReference type="GO" id="GO:0004674">
    <property type="term" value="F:protein serine/threonine kinase activity"/>
    <property type="evidence" value="ECO:0007669"/>
    <property type="project" value="UniProtKB-KW"/>
</dbReference>
<dbReference type="Gene3D" id="3.30.200.20">
    <property type="entry name" value="Phosphorylase Kinase, domain 1"/>
    <property type="match status" value="1"/>
</dbReference>
<evidence type="ECO:0000256" key="7">
    <source>
        <dbReference type="ARBA" id="ARBA00022777"/>
    </source>
</evidence>
<dbReference type="AlphaFoldDB" id="A0AAF0XXB6"/>
<sequence>MLSKVRHSHLVSLIGYCDEGYEMILVYEFMPGGTLADHIHKRLRQDDTSSPPLSWVQRLKICIGAAQGLDYLHTGTGIYQRIIHRDVKSTNILLDDNFAAKVSDFGLSRTSPANQADTFVSTQVKGSFGYFDPDYFRTQRLTRKSDVYAFGVVLFEVLCGRPAVDKSLDEQQIALAGWAQHCFREKRLGEIIDPGIKANVYPDSLDMFVKVAVQCLHTEPKQRPTMAQVVVGLESALALQEKSTEYCSPETISDDKHEVDNENSENEMRGISRGISSSRHQQKWSSTFKRFFALLTPAALARLGNLKIKIFF</sequence>
<dbReference type="GO" id="GO:0005886">
    <property type="term" value="C:plasma membrane"/>
    <property type="evidence" value="ECO:0007669"/>
    <property type="project" value="TreeGrafter"/>
</dbReference>
<dbReference type="InterPro" id="IPR011009">
    <property type="entry name" value="Kinase-like_dom_sf"/>
</dbReference>
<dbReference type="SMART" id="SM00220">
    <property type="entry name" value="S_TKc"/>
    <property type="match status" value="1"/>
</dbReference>
<evidence type="ECO:0000313" key="15">
    <source>
        <dbReference type="EMBL" id="WOH16016.1"/>
    </source>
</evidence>
<evidence type="ECO:0000256" key="2">
    <source>
        <dbReference type="ARBA" id="ARBA00022527"/>
    </source>
</evidence>
<evidence type="ECO:0000256" key="1">
    <source>
        <dbReference type="ARBA" id="ARBA00004479"/>
    </source>
</evidence>
<evidence type="ECO:0000256" key="12">
    <source>
        <dbReference type="PIRSR" id="PIRSR000615-1"/>
    </source>
</evidence>
<evidence type="ECO:0000259" key="14">
    <source>
        <dbReference type="PROSITE" id="PS50011"/>
    </source>
</evidence>
<protein>
    <recommendedName>
        <fullName evidence="14">Protein kinase domain-containing protein</fullName>
    </recommendedName>
</protein>
<keyword evidence="16" id="KW-1185">Reference proteome</keyword>
<reference evidence="15" key="2">
    <citation type="submission" date="2022-03" db="EMBL/GenBank/DDBJ databases">
        <title>Draft title - Genomic analysis of global carrot germplasm unveils the trajectory of domestication and the origin of high carotenoid orange carrot.</title>
        <authorList>
            <person name="Iorizzo M."/>
            <person name="Ellison S."/>
            <person name="Senalik D."/>
            <person name="Macko-Podgorni A."/>
            <person name="Grzebelus D."/>
            <person name="Bostan H."/>
            <person name="Rolling W."/>
            <person name="Curaba J."/>
            <person name="Simon P."/>
        </authorList>
    </citation>
    <scope>NUCLEOTIDE SEQUENCE</scope>
    <source>
        <tissue evidence="15">Leaf</tissue>
    </source>
</reference>
<evidence type="ECO:0000256" key="8">
    <source>
        <dbReference type="ARBA" id="ARBA00022840"/>
    </source>
</evidence>
<dbReference type="GO" id="GO:0005524">
    <property type="term" value="F:ATP binding"/>
    <property type="evidence" value="ECO:0007669"/>
    <property type="project" value="UniProtKB-KW"/>
</dbReference>
<dbReference type="Gene3D" id="1.10.510.10">
    <property type="entry name" value="Transferase(Phosphotransferase) domain 1"/>
    <property type="match status" value="1"/>
</dbReference>
<keyword evidence="13" id="KW-0479">Metal-binding</keyword>
<keyword evidence="8" id="KW-0067">ATP-binding</keyword>
<dbReference type="FunFam" id="1.10.510.10:FF:000252">
    <property type="entry name" value="Receptor-like protein kinase FERONIA"/>
    <property type="match status" value="1"/>
</dbReference>
<keyword evidence="2" id="KW-0723">Serine/threonine-protein kinase</keyword>
<feature type="binding site" evidence="13">
    <location>
        <position position="91"/>
    </location>
    <ligand>
        <name>Mg(2+)</name>
        <dbReference type="ChEBI" id="CHEBI:18420"/>
    </ligand>
</feature>
<dbReference type="EMBL" id="CP093351">
    <property type="protein sequence ID" value="WOH16016.1"/>
    <property type="molecule type" value="Genomic_DNA"/>
</dbReference>
<accession>A0AAF0XXB6</accession>
<keyword evidence="13" id="KW-0460">Magnesium</keyword>
<evidence type="ECO:0000256" key="3">
    <source>
        <dbReference type="ARBA" id="ARBA00022679"/>
    </source>
</evidence>
<dbReference type="SUPFAM" id="SSF56112">
    <property type="entry name" value="Protein kinase-like (PK-like)"/>
    <property type="match status" value="1"/>
</dbReference>
<dbReference type="PANTHER" id="PTHR27003:SF408">
    <property type="entry name" value="PROTEIN KINASE DOMAIN-CONTAINING PROTEIN"/>
    <property type="match status" value="1"/>
</dbReference>
<evidence type="ECO:0000256" key="6">
    <source>
        <dbReference type="ARBA" id="ARBA00022741"/>
    </source>
</evidence>
<organism evidence="15 16">
    <name type="scientific">Daucus carota subsp. sativus</name>
    <name type="common">Carrot</name>
    <dbReference type="NCBI Taxonomy" id="79200"/>
    <lineage>
        <taxon>Eukaryota</taxon>
        <taxon>Viridiplantae</taxon>
        <taxon>Streptophyta</taxon>
        <taxon>Embryophyta</taxon>
        <taxon>Tracheophyta</taxon>
        <taxon>Spermatophyta</taxon>
        <taxon>Magnoliopsida</taxon>
        <taxon>eudicotyledons</taxon>
        <taxon>Gunneridae</taxon>
        <taxon>Pentapetalae</taxon>
        <taxon>asterids</taxon>
        <taxon>campanulids</taxon>
        <taxon>Apiales</taxon>
        <taxon>Apiaceae</taxon>
        <taxon>Apioideae</taxon>
        <taxon>Scandiceae</taxon>
        <taxon>Daucinae</taxon>
        <taxon>Daucus</taxon>
        <taxon>Daucus sect. Daucus</taxon>
    </lineage>
</organism>
<dbReference type="InterPro" id="IPR000719">
    <property type="entry name" value="Prot_kinase_dom"/>
</dbReference>
<dbReference type="GO" id="GO:0046872">
    <property type="term" value="F:metal ion binding"/>
    <property type="evidence" value="ECO:0007669"/>
    <property type="project" value="UniProtKB-KW"/>
</dbReference>
<dbReference type="InterPro" id="IPR001245">
    <property type="entry name" value="Ser-Thr/Tyr_kinase_cat_dom"/>
</dbReference>
<feature type="domain" description="Protein kinase" evidence="14">
    <location>
        <begin position="1"/>
        <end position="237"/>
    </location>
</feature>
<keyword evidence="11" id="KW-0325">Glycoprotein</keyword>
<proteinExistence type="predicted"/>
<dbReference type="GO" id="GO:0009506">
    <property type="term" value="C:plasmodesma"/>
    <property type="evidence" value="ECO:0007669"/>
    <property type="project" value="TreeGrafter"/>
</dbReference>
<evidence type="ECO:0000256" key="5">
    <source>
        <dbReference type="ARBA" id="ARBA00022729"/>
    </source>
</evidence>
<gene>
    <name evidence="15" type="ORF">DCAR_0935565</name>
</gene>
<dbReference type="Proteomes" id="UP000077755">
    <property type="component" value="Chromosome 9"/>
</dbReference>
<keyword evidence="6" id="KW-0547">Nucleotide-binding</keyword>
<keyword evidence="4" id="KW-0812">Transmembrane</keyword>